<accession>A0A0C9YCG2</accession>
<keyword evidence="3" id="KW-1185">Reference proteome</keyword>
<dbReference type="InterPro" id="IPR036397">
    <property type="entry name" value="RNaseH_sf"/>
</dbReference>
<gene>
    <name evidence="2" type="ORF">PISMIDRAFT_41128</name>
</gene>
<dbReference type="EMBL" id="KN833938">
    <property type="protein sequence ID" value="KIK14426.1"/>
    <property type="molecule type" value="Genomic_DNA"/>
</dbReference>
<proteinExistence type="predicted"/>
<dbReference type="PANTHER" id="PTHR46564">
    <property type="entry name" value="TRANSPOSASE"/>
    <property type="match status" value="1"/>
</dbReference>
<dbReference type="InterPro" id="IPR038717">
    <property type="entry name" value="Tc1-like_DDE_dom"/>
</dbReference>
<feature type="domain" description="Tc1-like transposase DDE" evidence="1">
    <location>
        <begin position="17"/>
        <end position="121"/>
    </location>
</feature>
<organism evidence="2 3">
    <name type="scientific">Pisolithus microcarpus 441</name>
    <dbReference type="NCBI Taxonomy" id="765257"/>
    <lineage>
        <taxon>Eukaryota</taxon>
        <taxon>Fungi</taxon>
        <taxon>Dikarya</taxon>
        <taxon>Basidiomycota</taxon>
        <taxon>Agaricomycotina</taxon>
        <taxon>Agaricomycetes</taxon>
        <taxon>Agaricomycetidae</taxon>
        <taxon>Boletales</taxon>
        <taxon>Sclerodermatineae</taxon>
        <taxon>Pisolithaceae</taxon>
        <taxon>Pisolithus</taxon>
    </lineage>
</organism>
<name>A0A0C9YCG2_9AGAM</name>
<dbReference type="Proteomes" id="UP000054018">
    <property type="component" value="Unassembled WGS sequence"/>
</dbReference>
<feature type="non-terminal residue" evidence="2">
    <location>
        <position position="1"/>
    </location>
</feature>
<dbReference type="PANTHER" id="PTHR46564:SF1">
    <property type="entry name" value="TRANSPOSASE"/>
    <property type="match status" value="1"/>
</dbReference>
<dbReference type="STRING" id="765257.A0A0C9YCG2"/>
<sequence>LYMNKITKEVPNANMLIIVDKAAKDQCMVMRKFGHSKKGFHCSTQRQFVQGMQYSIIPAITLDSIIAYDIVEGPVDTEQFLEFLKEHVMPFTNLYPGPCSVLVMDNCGIHHGNGICHLVEDDH</sequence>
<reference evidence="2 3" key="1">
    <citation type="submission" date="2014-04" db="EMBL/GenBank/DDBJ databases">
        <authorList>
            <consortium name="DOE Joint Genome Institute"/>
            <person name="Kuo A."/>
            <person name="Kohler A."/>
            <person name="Costa M.D."/>
            <person name="Nagy L.G."/>
            <person name="Floudas D."/>
            <person name="Copeland A."/>
            <person name="Barry K.W."/>
            <person name="Cichocki N."/>
            <person name="Veneault-Fourrey C."/>
            <person name="LaButti K."/>
            <person name="Lindquist E.A."/>
            <person name="Lipzen A."/>
            <person name="Lundell T."/>
            <person name="Morin E."/>
            <person name="Murat C."/>
            <person name="Sun H."/>
            <person name="Tunlid A."/>
            <person name="Henrissat B."/>
            <person name="Grigoriev I.V."/>
            <person name="Hibbett D.S."/>
            <person name="Martin F."/>
            <person name="Nordberg H.P."/>
            <person name="Cantor M.N."/>
            <person name="Hua S.X."/>
        </authorList>
    </citation>
    <scope>NUCLEOTIDE SEQUENCE [LARGE SCALE GENOMIC DNA]</scope>
    <source>
        <strain evidence="2 3">441</strain>
    </source>
</reference>
<evidence type="ECO:0000313" key="2">
    <source>
        <dbReference type="EMBL" id="KIK14426.1"/>
    </source>
</evidence>
<evidence type="ECO:0000313" key="3">
    <source>
        <dbReference type="Proteomes" id="UP000054018"/>
    </source>
</evidence>
<dbReference type="GO" id="GO:0003676">
    <property type="term" value="F:nucleic acid binding"/>
    <property type="evidence" value="ECO:0007669"/>
    <property type="project" value="InterPro"/>
</dbReference>
<feature type="non-terminal residue" evidence="2">
    <location>
        <position position="123"/>
    </location>
</feature>
<dbReference type="OrthoDB" id="2142724at2759"/>
<dbReference type="Gene3D" id="3.30.420.10">
    <property type="entry name" value="Ribonuclease H-like superfamily/Ribonuclease H"/>
    <property type="match status" value="1"/>
</dbReference>
<evidence type="ECO:0000259" key="1">
    <source>
        <dbReference type="Pfam" id="PF13358"/>
    </source>
</evidence>
<dbReference type="AlphaFoldDB" id="A0A0C9YCG2"/>
<dbReference type="Pfam" id="PF13358">
    <property type="entry name" value="DDE_3"/>
    <property type="match status" value="1"/>
</dbReference>
<protein>
    <recommendedName>
        <fullName evidence="1">Tc1-like transposase DDE domain-containing protein</fullName>
    </recommendedName>
</protein>
<reference evidence="3" key="2">
    <citation type="submission" date="2015-01" db="EMBL/GenBank/DDBJ databases">
        <title>Evolutionary Origins and Diversification of the Mycorrhizal Mutualists.</title>
        <authorList>
            <consortium name="DOE Joint Genome Institute"/>
            <consortium name="Mycorrhizal Genomics Consortium"/>
            <person name="Kohler A."/>
            <person name="Kuo A."/>
            <person name="Nagy L.G."/>
            <person name="Floudas D."/>
            <person name="Copeland A."/>
            <person name="Barry K.W."/>
            <person name="Cichocki N."/>
            <person name="Veneault-Fourrey C."/>
            <person name="LaButti K."/>
            <person name="Lindquist E.A."/>
            <person name="Lipzen A."/>
            <person name="Lundell T."/>
            <person name="Morin E."/>
            <person name="Murat C."/>
            <person name="Riley R."/>
            <person name="Ohm R."/>
            <person name="Sun H."/>
            <person name="Tunlid A."/>
            <person name="Henrissat B."/>
            <person name="Grigoriev I.V."/>
            <person name="Hibbett D.S."/>
            <person name="Martin F."/>
        </authorList>
    </citation>
    <scope>NUCLEOTIDE SEQUENCE [LARGE SCALE GENOMIC DNA]</scope>
    <source>
        <strain evidence="3">441</strain>
    </source>
</reference>
<dbReference type="HOGENOM" id="CLU_056788_11_2_1"/>